<comment type="subcellular location">
    <subcellularLocation>
        <location evidence="1">Cell membrane</location>
        <topology evidence="1">Multi-pass membrane protein</topology>
    </subcellularLocation>
</comment>
<dbReference type="Gene3D" id="1.10.3430.10">
    <property type="entry name" value="Ammonium transporter AmtB like domains"/>
    <property type="match status" value="1"/>
</dbReference>
<evidence type="ECO:0000313" key="9">
    <source>
        <dbReference type="Proteomes" id="UP001216253"/>
    </source>
</evidence>
<evidence type="ECO:0000256" key="2">
    <source>
        <dbReference type="ARBA" id="ARBA00005914"/>
    </source>
</evidence>
<feature type="transmembrane region" description="Helical" evidence="7">
    <location>
        <begin position="47"/>
        <end position="77"/>
    </location>
</feature>
<dbReference type="Proteomes" id="UP001216253">
    <property type="component" value="Unassembled WGS sequence"/>
</dbReference>
<feature type="transmembrane region" description="Helical" evidence="7">
    <location>
        <begin position="196"/>
        <end position="217"/>
    </location>
</feature>
<organism evidence="8 9">
    <name type="scientific">Novosphingobium album</name>
    <name type="common">ex Liu et al. 2023</name>
    <dbReference type="NCBI Taxonomy" id="3031130"/>
    <lineage>
        <taxon>Bacteria</taxon>
        <taxon>Pseudomonadati</taxon>
        <taxon>Pseudomonadota</taxon>
        <taxon>Alphaproteobacteria</taxon>
        <taxon>Sphingomonadales</taxon>
        <taxon>Sphingomonadaceae</taxon>
        <taxon>Novosphingobium</taxon>
    </lineage>
</organism>
<keyword evidence="3" id="KW-1003">Cell membrane</keyword>
<comment type="caution">
    <text evidence="8">The sequence shown here is derived from an EMBL/GenBank/DDBJ whole genome shotgun (WGS) entry which is preliminary data.</text>
</comment>
<dbReference type="PIRSF" id="PIRSF016502">
    <property type="entry name" value="Urea_transporter"/>
    <property type="match status" value="1"/>
</dbReference>
<gene>
    <name evidence="8" type="ORF">PYV00_02685</name>
</gene>
<feature type="transmembrane region" description="Helical" evidence="7">
    <location>
        <begin position="308"/>
        <end position="329"/>
    </location>
</feature>
<evidence type="ECO:0000256" key="3">
    <source>
        <dbReference type="ARBA" id="ARBA00022475"/>
    </source>
</evidence>
<feature type="transmembrane region" description="Helical" evidence="7">
    <location>
        <begin position="110"/>
        <end position="133"/>
    </location>
</feature>
<reference evidence="8 9" key="1">
    <citation type="submission" date="2023-03" db="EMBL/GenBank/DDBJ databases">
        <title>NovoSphingobium album sp. nov. isolated from polycyclic aromatic hydrocarbons- and heavy-metal polluted soil.</title>
        <authorList>
            <person name="Liu Z."/>
            <person name="Wang K."/>
        </authorList>
    </citation>
    <scope>NUCLEOTIDE SEQUENCE [LARGE SCALE GENOMIC DNA]</scope>
    <source>
        <strain evidence="8 9">H3SJ31-1</strain>
    </source>
</reference>
<proteinExistence type="inferred from homology"/>
<feature type="transmembrane region" description="Helical" evidence="7">
    <location>
        <begin position="84"/>
        <end position="104"/>
    </location>
</feature>
<feature type="transmembrane region" description="Helical" evidence="7">
    <location>
        <begin position="224"/>
        <end position="243"/>
    </location>
</feature>
<evidence type="ECO:0000256" key="1">
    <source>
        <dbReference type="ARBA" id="ARBA00004651"/>
    </source>
</evidence>
<dbReference type="PANTHER" id="PTHR10464">
    <property type="entry name" value="UREA TRANSPORTER"/>
    <property type="match status" value="1"/>
</dbReference>
<keyword evidence="4 7" id="KW-0812">Transmembrane</keyword>
<accession>A0ABT5WMX3</accession>
<dbReference type="InterPro" id="IPR029020">
    <property type="entry name" value="Ammonium/urea_transptr"/>
</dbReference>
<evidence type="ECO:0000256" key="5">
    <source>
        <dbReference type="ARBA" id="ARBA00022989"/>
    </source>
</evidence>
<sequence length="345" mass="36160">MVMRARFSSTGLAVTDQGLVCSVLYFLDSVLRGVGQVMLQNNSYAGLLFLAGVFYNAPLFGLAALIGTAVSTATALLLRVERAFVRDGLFGFNGALVAIALLYFLQPNALTWACVVFAAACSTIVMAAMLTLLGVWRMPALTAPFVFISWGTFLATARFGRLESTHLLPTAGLPKAVAVEGVVTASTVAEGLFNGIAQVFFQGNVVTGMLFAIGLVLSSRAAFVTALAGSLVGLCVAWGMGAAEPAIRSGAFGFNSVLVAIALGGTFFVRDRVSIAYSLFATITAAVVFAALSAALEPLGLPALTFPFVLVTWLFLLASPVFPGLRLVTAENEQASNEKAAFWRL</sequence>
<keyword evidence="9" id="KW-1185">Reference proteome</keyword>
<protein>
    <submittedName>
        <fullName evidence="8">Urea transporter</fullName>
    </submittedName>
</protein>
<dbReference type="InterPro" id="IPR004937">
    <property type="entry name" value="Urea_transporter"/>
</dbReference>
<dbReference type="EMBL" id="JARESE010000007">
    <property type="protein sequence ID" value="MDE8650622.1"/>
    <property type="molecule type" value="Genomic_DNA"/>
</dbReference>
<keyword evidence="6 7" id="KW-0472">Membrane</keyword>
<name>A0ABT5WMX3_9SPHN</name>
<evidence type="ECO:0000256" key="4">
    <source>
        <dbReference type="ARBA" id="ARBA00022692"/>
    </source>
</evidence>
<feature type="transmembrane region" description="Helical" evidence="7">
    <location>
        <begin position="276"/>
        <end position="296"/>
    </location>
</feature>
<dbReference type="PANTHER" id="PTHR10464:SF4">
    <property type="entry name" value="UREA TRANSPORTER"/>
    <property type="match status" value="1"/>
</dbReference>
<evidence type="ECO:0000256" key="7">
    <source>
        <dbReference type="SAM" id="Phobius"/>
    </source>
</evidence>
<feature type="transmembrane region" description="Helical" evidence="7">
    <location>
        <begin position="249"/>
        <end position="269"/>
    </location>
</feature>
<evidence type="ECO:0000256" key="6">
    <source>
        <dbReference type="ARBA" id="ARBA00023136"/>
    </source>
</evidence>
<dbReference type="Pfam" id="PF03253">
    <property type="entry name" value="UT"/>
    <property type="match status" value="1"/>
</dbReference>
<evidence type="ECO:0000313" key="8">
    <source>
        <dbReference type="EMBL" id="MDE8650622.1"/>
    </source>
</evidence>
<keyword evidence="5 7" id="KW-1133">Transmembrane helix</keyword>
<comment type="similarity">
    <text evidence="2">Belongs to the urea transporter family.</text>
</comment>
<dbReference type="RefSeq" id="WP_275226703.1">
    <property type="nucleotide sequence ID" value="NZ_JARESE010000007.1"/>
</dbReference>